<dbReference type="Proteomes" id="UP001057375">
    <property type="component" value="Unassembled WGS sequence"/>
</dbReference>
<protein>
    <submittedName>
        <fullName evidence="2">Uncharacterized protein</fullName>
    </submittedName>
</protein>
<keyword evidence="3" id="KW-1185">Reference proteome</keyword>
<reference evidence="2" key="1">
    <citation type="submission" date="2022-03" db="EMBL/GenBank/DDBJ databases">
        <title>Draft genome sequence of Aduncisulcus paluster, a free-living microaerophilic Fornicata.</title>
        <authorList>
            <person name="Yuyama I."/>
            <person name="Kume K."/>
            <person name="Tamura T."/>
            <person name="Inagaki Y."/>
            <person name="Hashimoto T."/>
        </authorList>
    </citation>
    <scope>NUCLEOTIDE SEQUENCE</scope>
    <source>
        <strain evidence="2">NY0171</strain>
    </source>
</reference>
<accession>A0ABQ5KPB4</accession>
<sequence length="478" mass="53823">MYPFDFMHHSEEERTPDIVQSVLDTAQSGTDLHLLSGSQGELIPGFSPFYSSQVMPCLDADFQFSGYTTSSPECFPNVCPHAYSADSFLAAPVDSYAPPMDQILPAMGVHPVISGCGSCAPSPTLDILPLASSVGTHAYIPAGEVHTPFQSFIQPPTDEAFDGFTPKEEEYDRSSYQSEKDSSEFSSPDCDKRRYSTRKCSPKFDKLSSEDEESIYEDSGRESRKVPASCDVVLPWKAKYLALKTSNGEKKPKKGKKNRRTVRDSAPCHCEHPLETRDHPLLFLILNFHKYIPWSRDSTTKALLFKRGCCEACLQSAVKFWGNTNRGVPYFALSGKFKRIWDCILNGWTFTEIFMKEFVETASCQSERDMLLHALLEMSEARGVDPVSGTRSETFILRTPIHDRFDGLYARYMFLLATCDGSKGKELASLSILPKEKKVAKGIKKELYLLFMNAKSDEERRSYYEAVRDVSKFKDSTF</sequence>
<evidence type="ECO:0000313" key="2">
    <source>
        <dbReference type="EMBL" id="GKT34353.1"/>
    </source>
</evidence>
<comment type="caution">
    <text evidence="2">The sequence shown here is derived from an EMBL/GenBank/DDBJ whole genome shotgun (WGS) entry which is preliminary data.</text>
</comment>
<proteinExistence type="predicted"/>
<feature type="compositionally biased region" description="Basic and acidic residues" evidence="1">
    <location>
        <begin position="165"/>
        <end position="194"/>
    </location>
</feature>
<organism evidence="2 3">
    <name type="scientific">Aduncisulcus paluster</name>
    <dbReference type="NCBI Taxonomy" id="2918883"/>
    <lineage>
        <taxon>Eukaryota</taxon>
        <taxon>Metamonada</taxon>
        <taxon>Carpediemonas-like organisms</taxon>
        <taxon>Aduncisulcus</taxon>
    </lineage>
</organism>
<name>A0ABQ5KPB4_9EUKA</name>
<evidence type="ECO:0000256" key="1">
    <source>
        <dbReference type="SAM" id="MobiDB-lite"/>
    </source>
</evidence>
<feature type="region of interest" description="Disordered" evidence="1">
    <location>
        <begin position="157"/>
        <end position="196"/>
    </location>
</feature>
<evidence type="ECO:0000313" key="3">
    <source>
        <dbReference type="Proteomes" id="UP001057375"/>
    </source>
</evidence>
<gene>
    <name evidence="2" type="ORF">ADUPG1_007721</name>
</gene>
<dbReference type="EMBL" id="BQXS01010799">
    <property type="protein sequence ID" value="GKT34353.1"/>
    <property type="molecule type" value="Genomic_DNA"/>
</dbReference>